<dbReference type="EMBL" id="SLWY01000009">
    <property type="protein sequence ID" value="TCO81233.1"/>
    <property type="molecule type" value="Genomic_DNA"/>
</dbReference>
<dbReference type="GO" id="GO:0019363">
    <property type="term" value="P:pyridine nucleotide biosynthetic process"/>
    <property type="evidence" value="ECO:0007669"/>
    <property type="project" value="UniProtKB-KW"/>
</dbReference>
<gene>
    <name evidence="9" type="ORF">EV699_10974</name>
</gene>
<keyword evidence="4" id="KW-0378">Hydrolase</keyword>
<evidence type="ECO:0000256" key="1">
    <source>
        <dbReference type="ARBA" id="ARBA00006336"/>
    </source>
</evidence>
<dbReference type="InterPro" id="IPR000868">
    <property type="entry name" value="Isochorismatase-like_dom"/>
</dbReference>
<accession>A0A4V2SCZ7</accession>
<dbReference type="Proteomes" id="UP000295765">
    <property type="component" value="Unassembled WGS sequence"/>
</dbReference>
<evidence type="ECO:0000256" key="3">
    <source>
        <dbReference type="ARBA" id="ARBA00022723"/>
    </source>
</evidence>
<keyword evidence="3" id="KW-0479">Metal-binding</keyword>
<keyword evidence="2" id="KW-0662">Pyridine nucleotide biosynthesis</keyword>
<evidence type="ECO:0000256" key="2">
    <source>
        <dbReference type="ARBA" id="ARBA00022642"/>
    </source>
</evidence>
<dbReference type="PANTHER" id="PTHR11080:SF2">
    <property type="entry name" value="LD05707P"/>
    <property type="match status" value="1"/>
</dbReference>
<evidence type="ECO:0000256" key="4">
    <source>
        <dbReference type="ARBA" id="ARBA00022801"/>
    </source>
</evidence>
<comment type="pathway">
    <text evidence="5">Cofactor biosynthesis; nicotinate biosynthesis; nicotinate from nicotinamide: step 1/1.</text>
</comment>
<evidence type="ECO:0000313" key="9">
    <source>
        <dbReference type="EMBL" id="TCO81233.1"/>
    </source>
</evidence>
<reference evidence="9 10" key="1">
    <citation type="submission" date="2019-03" db="EMBL/GenBank/DDBJ databases">
        <title>Genomic Encyclopedia of Type Strains, Phase IV (KMG-IV): sequencing the most valuable type-strain genomes for metagenomic binning, comparative biology and taxonomic classification.</title>
        <authorList>
            <person name="Goeker M."/>
        </authorList>
    </citation>
    <scope>NUCLEOTIDE SEQUENCE [LARGE SCALE GENOMIC DNA]</scope>
    <source>
        <strain evidence="9 10">DSM 25287</strain>
    </source>
</reference>
<name>A0A4V2SCZ7_9GAMM</name>
<sequence>MGGETSHDGLGAGDALIIVDVQNDFLPGGALAVPHGDEVVAPLNAWARRFHARGLPVYATRDWHPPDHCSFAAAGGPWPPHCIAGSAGADLAAGLALPPGTEVIPKATTAERDAYSGFAGTDLAGRLRGRGVGRVFVGGLATDYCVLNTVLDARAAGFACVLLLDAVRAVELSPGDGAAAIARMQAAGAVTAWLDDGPR</sequence>
<dbReference type="GO" id="GO:0046872">
    <property type="term" value="F:metal ion binding"/>
    <property type="evidence" value="ECO:0007669"/>
    <property type="project" value="UniProtKB-KW"/>
</dbReference>
<comment type="caution">
    <text evidence="9">The sequence shown here is derived from an EMBL/GenBank/DDBJ whole genome shotgun (WGS) entry which is preliminary data.</text>
</comment>
<dbReference type="PANTHER" id="PTHR11080">
    <property type="entry name" value="PYRAZINAMIDASE/NICOTINAMIDASE"/>
    <property type="match status" value="1"/>
</dbReference>
<evidence type="ECO:0000259" key="8">
    <source>
        <dbReference type="Pfam" id="PF00857"/>
    </source>
</evidence>
<evidence type="ECO:0000256" key="7">
    <source>
        <dbReference type="ARBA" id="ARBA00043224"/>
    </source>
</evidence>
<dbReference type="AlphaFoldDB" id="A0A4V2SCZ7"/>
<dbReference type="InterPro" id="IPR052347">
    <property type="entry name" value="Isochorismatase_Nicotinamidase"/>
</dbReference>
<proteinExistence type="inferred from homology"/>
<dbReference type="RefSeq" id="WP_132541878.1">
    <property type="nucleotide sequence ID" value="NZ_SLWY01000009.1"/>
</dbReference>
<keyword evidence="10" id="KW-1185">Reference proteome</keyword>
<dbReference type="InterPro" id="IPR036380">
    <property type="entry name" value="Isochorismatase-like_sf"/>
</dbReference>
<dbReference type="Gene3D" id="3.40.50.850">
    <property type="entry name" value="Isochorismatase-like"/>
    <property type="match status" value="1"/>
</dbReference>
<protein>
    <recommendedName>
        <fullName evidence="6">nicotinamidase</fullName>
        <ecNumber evidence="6">3.5.1.19</ecNumber>
    </recommendedName>
    <alternativeName>
        <fullName evidence="7">Nicotinamide deamidase</fullName>
    </alternativeName>
</protein>
<dbReference type="GO" id="GO:0008936">
    <property type="term" value="F:nicotinamidase activity"/>
    <property type="evidence" value="ECO:0007669"/>
    <property type="project" value="UniProtKB-EC"/>
</dbReference>
<dbReference type="SUPFAM" id="SSF52499">
    <property type="entry name" value="Isochorismatase-like hydrolases"/>
    <property type="match status" value="1"/>
</dbReference>
<dbReference type="Pfam" id="PF00857">
    <property type="entry name" value="Isochorismatase"/>
    <property type="match status" value="1"/>
</dbReference>
<dbReference type="OrthoDB" id="9791276at2"/>
<evidence type="ECO:0000313" key="10">
    <source>
        <dbReference type="Proteomes" id="UP000295765"/>
    </source>
</evidence>
<organism evidence="9 10">
    <name type="scientific">Plasticicumulans lactativorans</name>
    <dbReference type="NCBI Taxonomy" id="1133106"/>
    <lineage>
        <taxon>Bacteria</taxon>
        <taxon>Pseudomonadati</taxon>
        <taxon>Pseudomonadota</taxon>
        <taxon>Gammaproteobacteria</taxon>
        <taxon>Candidatus Competibacteraceae</taxon>
        <taxon>Plasticicumulans</taxon>
    </lineage>
</organism>
<evidence type="ECO:0000256" key="6">
    <source>
        <dbReference type="ARBA" id="ARBA00039017"/>
    </source>
</evidence>
<comment type="similarity">
    <text evidence="1">Belongs to the isochorismatase family.</text>
</comment>
<feature type="domain" description="Isochorismatase-like" evidence="8">
    <location>
        <begin position="15"/>
        <end position="191"/>
    </location>
</feature>
<dbReference type="EC" id="3.5.1.19" evidence="6"/>
<evidence type="ECO:0000256" key="5">
    <source>
        <dbReference type="ARBA" id="ARBA00037900"/>
    </source>
</evidence>